<dbReference type="PANTHER" id="PTHR12686">
    <property type="entry name" value="3'-5' EXORIBONUCLEASE CSL4-RELATED"/>
    <property type="match status" value="1"/>
</dbReference>
<keyword evidence="1 2" id="KW-0271">Exosome</keyword>
<evidence type="ECO:0000259" key="3">
    <source>
        <dbReference type="PROSITE" id="PS50126"/>
    </source>
</evidence>
<dbReference type="Pfam" id="PF14382">
    <property type="entry name" value="ECR1_N"/>
    <property type="match status" value="1"/>
</dbReference>
<dbReference type="Proteomes" id="UP001215956">
    <property type="component" value="Unassembled WGS sequence"/>
</dbReference>
<feature type="binding site" evidence="2">
    <location>
        <position position="153"/>
    </location>
    <ligand>
        <name>Zn(2+)</name>
        <dbReference type="ChEBI" id="CHEBI:29105"/>
    </ligand>
</feature>
<dbReference type="PANTHER" id="PTHR12686:SF8">
    <property type="entry name" value="EXOSOME COMPLEX COMPONENT CSL4"/>
    <property type="match status" value="1"/>
</dbReference>
<comment type="function">
    <text evidence="2">Non-catalytic component of the exosome, which is a complex involved in RNA degradation. Increases the RNA binding and the efficiency of RNA degradation. Helpful for the interaction of the exosome with A-poor RNAs.</text>
</comment>
<proteinExistence type="inferred from homology"/>
<evidence type="ECO:0000256" key="1">
    <source>
        <dbReference type="ARBA" id="ARBA00022835"/>
    </source>
</evidence>
<comment type="similarity">
    <text evidence="2">Belongs to the CSL4 family.</text>
</comment>
<accession>A0ABT5XHF0</accession>
<name>A0ABT5XHF0_9EURY</name>
<evidence type="ECO:0000313" key="4">
    <source>
        <dbReference type="EMBL" id="MDF0594092.1"/>
    </source>
</evidence>
<keyword evidence="2" id="KW-0862">Zinc</keyword>
<feature type="binding site" evidence="2">
    <location>
        <position position="166"/>
    </location>
    <ligand>
        <name>Zn(2+)</name>
        <dbReference type="ChEBI" id="CHEBI:29105"/>
    </ligand>
</feature>
<dbReference type="Gene3D" id="2.20.70.10">
    <property type="match status" value="1"/>
</dbReference>
<dbReference type="InterPro" id="IPR003029">
    <property type="entry name" value="S1_domain"/>
</dbReference>
<dbReference type="SUPFAM" id="SSF50249">
    <property type="entry name" value="Nucleic acid-binding proteins"/>
    <property type="match status" value="1"/>
</dbReference>
<dbReference type="RefSeq" id="WP_316969789.1">
    <property type="nucleotide sequence ID" value="NZ_JARFPL010000044.1"/>
</dbReference>
<dbReference type="HAMAP" id="MF_00975">
    <property type="entry name" value="Exosome_Csl4"/>
    <property type="match status" value="1"/>
</dbReference>
<dbReference type="NCBIfam" id="NF034126">
    <property type="entry name" value="PRK09521.1"/>
    <property type="match status" value="1"/>
</dbReference>
<evidence type="ECO:0000256" key="2">
    <source>
        <dbReference type="HAMAP-Rule" id="MF_00975"/>
    </source>
</evidence>
<dbReference type="EMBL" id="JARFPL010000044">
    <property type="protein sequence ID" value="MDF0594092.1"/>
    <property type="molecule type" value="Genomic_DNA"/>
</dbReference>
<keyword evidence="5" id="KW-1185">Reference proteome</keyword>
<feature type="domain" description="S1 motif" evidence="3">
    <location>
        <begin position="63"/>
        <end position="129"/>
    </location>
</feature>
<comment type="subcellular location">
    <subcellularLocation>
        <location evidence="2">Cytoplasm</location>
    </subcellularLocation>
</comment>
<dbReference type="PROSITE" id="PS50126">
    <property type="entry name" value="S1"/>
    <property type="match status" value="1"/>
</dbReference>
<dbReference type="InterPro" id="IPR012340">
    <property type="entry name" value="NA-bd_OB-fold"/>
</dbReference>
<dbReference type="Gene3D" id="2.40.50.140">
    <property type="entry name" value="Nucleic acid-binding proteins"/>
    <property type="match status" value="1"/>
</dbReference>
<evidence type="ECO:0000313" key="5">
    <source>
        <dbReference type="Proteomes" id="UP001215956"/>
    </source>
</evidence>
<comment type="subunit">
    <text evidence="2">Component of the archaeal exosome complex. Forms a trimer of Rrp4 and/or Csl4 subunits. The trimer associates with an hexameric ring-like arrangement composed of 3 Rrp41-Rrp42 heterodimers. Interacts with DnaG.</text>
</comment>
<dbReference type="InterPro" id="IPR025721">
    <property type="entry name" value="Exosome_cplx_N_dom"/>
</dbReference>
<comment type="caution">
    <text evidence="4">The sequence shown here is derived from an EMBL/GenBank/DDBJ whole genome shotgun (WGS) entry which is preliminary data.</text>
</comment>
<gene>
    <name evidence="2" type="primary">csl4</name>
    <name evidence="4" type="ORF">P0O24_10920</name>
</gene>
<dbReference type="Gene3D" id="2.40.50.100">
    <property type="match status" value="1"/>
</dbReference>
<reference evidence="4 5" key="1">
    <citation type="submission" date="2023-03" db="EMBL/GenBank/DDBJ databases">
        <title>Whole genome sequencing of Methanotrichaceae archaeon M04Ac.</title>
        <authorList>
            <person name="Khomyakova M.A."/>
            <person name="Merkel A.Y."/>
            <person name="Slobodkin A.I."/>
        </authorList>
    </citation>
    <scope>NUCLEOTIDE SEQUENCE [LARGE SCALE GENOMIC DNA]</scope>
    <source>
        <strain evidence="4 5">M04Ac</strain>
    </source>
</reference>
<dbReference type="InterPro" id="IPR039771">
    <property type="entry name" value="Csl4"/>
</dbReference>
<feature type="binding site" evidence="2">
    <location>
        <position position="169"/>
    </location>
    <ligand>
        <name>Zn(2+)</name>
        <dbReference type="ChEBI" id="CHEBI:29105"/>
    </ligand>
</feature>
<dbReference type="SUPFAM" id="SSF110324">
    <property type="entry name" value="Ribosomal L27 protein-like"/>
    <property type="match status" value="1"/>
</dbReference>
<keyword evidence="2" id="KW-0479">Metal-binding</keyword>
<protein>
    <recommendedName>
        <fullName evidence="2">Exosome complex component Csl4</fullName>
    </recommendedName>
</protein>
<organism evidence="4 5">
    <name type="scientific">Candidatus Methanocrinis alkalitolerans</name>
    <dbReference type="NCBI Taxonomy" id="3033395"/>
    <lineage>
        <taxon>Archaea</taxon>
        <taxon>Methanobacteriati</taxon>
        <taxon>Methanobacteriota</taxon>
        <taxon>Stenosarchaea group</taxon>
        <taxon>Methanomicrobia</taxon>
        <taxon>Methanotrichales</taxon>
        <taxon>Methanotrichaceae</taxon>
        <taxon>Methanocrinis</taxon>
    </lineage>
</organism>
<keyword evidence="2" id="KW-0963">Cytoplasm</keyword>
<feature type="binding site" evidence="2">
    <location>
        <position position="150"/>
    </location>
    <ligand>
        <name>Zn(2+)</name>
        <dbReference type="ChEBI" id="CHEBI:29105"/>
    </ligand>
</feature>
<sequence length="187" mass="20335">MRSNFVIPGEVVGTAEEFLPGEGTYVRGEHLRASTTGVIEVDAKNRSAKVLPRINAPVTLRNGDVVVGQITDLKESLAILRLAFKRGCEERPIHNSEALIHISRVKNSYVKDIRSVLGLRDIIKAKIIDDTPTIGLSIVDGDLGVVKAYCGRCATPLRIEGDRLVCPDCGQVESRKLSTDFGTGVIR</sequence>
<dbReference type="SMART" id="SM00316">
    <property type="entry name" value="S1"/>
    <property type="match status" value="1"/>
</dbReference>
<dbReference type="InterPro" id="IPR030850">
    <property type="entry name" value="Exosome_Csl4_arc"/>
</dbReference>